<accession>A0A9W6M6G9</accession>
<reference evidence="1" key="2">
    <citation type="submission" date="2023-01" db="EMBL/GenBank/DDBJ databases">
        <authorList>
            <person name="Sun Q."/>
            <person name="Evtushenko L."/>
        </authorList>
    </citation>
    <scope>NUCLEOTIDE SEQUENCE</scope>
    <source>
        <strain evidence="1">VKM Ac-1940</strain>
    </source>
</reference>
<dbReference type="Proteomes" id="UP001142291">
    <property type="component" value="Unassembled WGS sequence"/>
</dbReference>
<sequence>MSWPYLYLAGDRLSVAELCGARLDGDLVEVGDAYMPADAAETREMRAASLHSLVTDALALTRESAAWVHGAVMDAPRRHSVQRRSAVRLRHILDARLHYRERLLEPEGAMRIGGVWVTTPARTLADLVRAHCAGDDVGAYIDGLLRGDPALGEAALTILGEERSVHYTRPATTLLRERLTALTFPDAAPAIRPSGRNRQEDVTR</sequence>
<protein>
    <submittedName>
        <fullName evidence="1">Uncharacterized protein</fullName>
    </submittedName>
</protein>
<keyword evidence="2" id="KW-1185">Reference proteome</keyword>
<reference evidence="1" key="1">
    <citation type="journal article" date="2014" name="Int. J. Syst. Evol. Microbiol.">
        <title>Complete genome sequence of Corynebacterium casei LMG S-19264T (=DSM 44701T), isolated from a smear-ripened cheese.</title>
        <authorList>
            <consortium name="US DOE Joint Genome Institute (JGI-PGF)"/>
            <person name="Walter F."/>
            <person name="Albersmeier A."/>
            <person name="Kalinowski J."/>
            <person name="Ruckert C."/>
        </authorList>
    </citation>
    <scope>NUCLEOTIDE SEQUENCE</scope>
    <source>
        <strain evidence="1">VKM Ac-1940</strain>
    </source>
</reference>
<dbReference type="AlphaFoldDB" id="A0A9W6M6G9"/>
<evidence type="ECO:0000313" key="2">
    <source>
        <dbReference type="Proteomes" id="UP001142291"/>
    </source>
</evidence>
<comment type="caution">
    <text evidence="1">The sequence shown here is derived from an EMBL/GenBank/DDBJ whole genome shotgun (WGS) entry which is preliminary data.</text>
</comment>
<proteinExistence type="predicted"/>
<name>A0A9W6M6G9_9MICO</name>
<gene>
    <name evidence="1" type="ORF">GCM10017591_19290</name>
</gene>
<organism evidence="1 2">
    <name type="scientific">Microbacterium dextranolyticum</name>
    <dbReference type="NCBI Taxonomy" id="36806"/>
    <lineage>
        <taxon>Bacteria</taxon>
        <taxon>Bacillati</taxon>
        <taxon>Actinomycetota</taxon>
        <taxon>Actinomycetes</taxon>
        <taxon>Micrococcales</taxon>
        <taxon>Microbacteriaceae</taxon>
        <taxon>Microbacterium</taxon>
    </lineage>
</organism>
<dbReference type="RefSeq" id="WP_204963677.1">
    <property type="nucleotide sequence ID" value="NZ_BAAAUR010000001.1"/>
</dbReference>
<dbReference type="EMBL" id="BSER01000009">
    <property type="protein sequence ID" value="GLJ95866.1"/>
    <property type="molecule type" value="Genomic_DNA"/>
</dbReference>
<evidence type="ECO:0000313" key="1">
    <source>
        <dbReference type="EMBL" id="GLJ95866.1"/>
    </source>
</evidence>